<feature type="domain" description="MYND-type" evidence="5">
    <location>
        <begin position="175"/>
        <end position="217"/>
    </location>
</feature>
<dbReference type="Gene3D" id="6.10.140.2220">
    <property type="match status" value="1"/>
</dbReference>
<keyword evidence="3" id="KW-0862">Zinc</keyword>
<name>A0ABR1T4N4_9PEZI</name>
<evidence type="ECO:0000256" key="1">
    <source>
        <dbReference type="ARBA" id="ARBA00022723"/>
    </source>
</evidence>
<proteinExistence type="predicted"/>
<reference evidence="6 7" key="1">
    <citation type="submission" date="2023-01" db="EMBL/GenBank/DDBJ databases">
        <title>Analysis of 21 Apiospora genomes using comparative genomics revels a genus with tremendous synthesis potential of carbohydrate active enzymes and secondary metabolites.</title>
        <authorList>
            <person name="Sorensen T."/>
        </authorList>
    </citation>
    <scope>NUCLEOTIDE SEQUENCE [LARGE SCALE GENOMIC DNA]</scope>
    <source>
        <strain evidence="6 7">CBS 135458</strain>
    </source>
</reference>
<protein>
    <recommendedName>
        <fullName evidence="5">MYND-type domain-containing protein</fullName>
    </recommendedName>
</protein>
<evidence type="ECO:0000256" key="2">
    <source>
        <dbReference type="ARBA" id="ARBA00022771"/>
    </source>
</evidence>
<accession>A0ABR1T4N4</accession>
<evidence type="ECO:0000259" key="5">
    <source>
        <dbReference type="PROSITE" id="PS50865"/>
    </source>
</evidence>
<keyword evidence="1" id="KW-0479">Metal-binding</keyword>
<keyword evidence="7" id="KW-1185">Reference proteome</keyword>
<dbReference type="EMBL" id="JAQQWL010000015">
    <property type="protein sequence ID" value="KAK8041552.1"/>
    <property type="molecule type" value="Genomic_DNA"/>
</dbReference>
<dbReference type="PROSITE" id="PS50865">
    <property type="entry name" value="ZF_MYND_2"/>
    <property type="match status" value="1"/>
</dbReference>
<dbReference type="RefSeq" id="XP_066709097.1">
    <property type="nucleotide sequence ID" value="XM_066865968.1"/>
</dbReference>
<dbReference type="SUPFAM" id="SSF144232">
    <property type="entry name" value="HIT/MYND zinc finger-like"/>
    <property type="match status" value="1"/>
</dbReference>
<dbReference type="PROSITE" id="PS01360">
    <property type="entry name" value="ZF_MYND_1"/>
    <property type="match status" value="1"/>
</dbReference>
<organism evidence="6 7">
    <name type="scientific">Apiospora phragmitis</name>
    <dbReference type="NCBI Taxonomy" id="2905665"/>
    <lineage>
        <taxon>Eukaryota</taxon>
        <taxon>Fungi</taxon>
        <taxon>Dikarya</taxon>
        <taxon>Ascomycota</taxon>
        <taxon>Pezizomycotina</taxon>
        <taxon>Sordariomycetes</taxon>
        <taxon>Xylariomycetidae</taxon>
        <taxon>Amphisphaeriales</taxon>
        <taxon>Apiosporaceae</taxon>
        <taxon>Apiospora</taxon>
    </lineage>
</organism>
<evidence type="ECO:0000313" key="7">
    <source>
        <dbReference type="Proteomes" id="UP001480595"/>
    </source>
</evidence>
<dbReference type="InterPro" id="IPR002893">
    <property type="entry name" value="Znf_MYND"/>
</dbReference>
<comment type="caution">
    <text evidence="6">The sequence shown here is derived from an EMBL/GenBank/DDBJ whole genome shotgun (WGS) entry which is preliminary data.</text>
</comment>
<dbReference type="Proteomes" id="UP001480595">
    <property type="component" value="Unassembled WGS sequence"/>
</dbReference>
<evidence type="ECO:0000313" key="6">
    <source>
        <dbReference type="EMBL" id="KAK8041552.1"/>
    </source>
</evidence>
<evidence type="ECO:0000256" key="4">
    <source>
        <dbReference type="PROSITE-ProRule" id="PRU00134"/>
    </source>
</evidence>
<evidence type="ECO:0000256" key="3">
    <source>
        <dbReference type="ARBA" id="ARBA00022833"/>
    </source>
</evidence>
<gene>
    <name evidence="6" type="ORF">PG994_014559</name>
</gene>
<dbReference type="GeneID" id="92099031"/>
<sequence length="253" mass="29789">MPQSFEDPDFFPAHRICLDYWNEHENRFYVHEGHKYRIHWCLLGQITYANRSSLTILATDCDGQRFDVGLMTSRVEDDERLLPHFTVGNTIALFYAGNHRDMFFQNGQMVLVRVPSLHVRRPWKLPRRCSDAKVGSEKTDVHSDAQIFPLPMDAVLQMNRDVVEYGRAYGTKRRCHGCGKLRERMNLWMCGGCRNFHYCNVGCQTKGWKVKSHKRFCRIMRDINVQLMHDLDYSLFDDWEVDFYPCPMATPPN</sequence>
<dbReference type="Pfam" id="PF01753">
    <property type="entry name" value="zf-MYND"/>
    <property type="match status" value="1"/>
</dbReference>
<keyword evidence="2 4" id="KW-0863">Zinc-finger</keyword>